<evidence type="ECO:0000256" key="1">
    <source>
        <dbReference type="SAM" id="MobiDB-lite"/>
    </source>
</evidence>
<comment type="caution">
    <text evidence="2">The sequence shown here is derived from an EMBL/GenBank/DDBJ whole genome shotgun (WGS) entry which is preliminary data.</text>
</comment>
<reference evidence="2 3" key="1">
    <citation type="journal article" date="2019" name="Commun. Biol.">
        <title>The bagworm genome reveals a unique fibroin gene that provides high tensile strength.</title>
        <authorList>
            <person name="Kono N."/>
            <person name="Nakamura H."/>
            <person name="Ohtoshi R."/>
            <person name="Tomita M."/>
            <person name="Numata K."/>
            <person name="Arakawa K."/>
        </authorList>
    </citation>
    <scope>NUCLEOTIDE SEQUENCE [LARGE SCALE GENOMIC DNA]</scope>
</reference>
<evidence type="ECO:0000313" key="3">
    <source>
        <dbReference type="Proteomes" id="UP000299102"/>
    </source>
</evidence>
<sequence>MIGCLISACADGGLEVHSIPLLRQPQPATFLLTYLPALSTAERCTEAGVRDRSGLRTDTPPAVDHFNATPKVSHISKDKIRELDWKIRAGLNQAAGTAAGAGTGAPNERAGRA</sequence>
<dbReference type="EMBL" id="BGZK01001347">
    <property type="protein sequence ID" value="GBP77797.1"/>
    <property type="molecule type" value="Genomic_DNA"/>
</dbReference>
<dbReference type="AlphaFoldDB" id="A0A4C1YTR7"/>
<feature type="region of interest" description="Disordered" evidence="1">
    <location>
        <begin position="48"/>
        <end position="68"/>
    </location>
</feature>
<accession>A0A4C1YTR7</accession>
<name>A0A4C1YTR7_EUMVA</name>
<evidence type="ECO:0000313" key="2">
    <source>
        <dbReference type="EMBL" id="GBP77797.1"/>
    </source>
</evidence>
<gene>
    <name evidence="2" type="ORF">EVAR_51841_1</name>
</gene>
<keyword evidence="3" id="KW-1185">Reference proteome</keyword>
<protein>
    <submittedName>
        <fullName evidence="2">Uncharacterized protein</fullName>
    </submittedName>
</protein>
<dbReference type="Proteomes" id="UP000299102">
    <property type="component" value="Unassembled WGS sequence"/>
</dbReference>
<organism evidence="2 3">
    <name type="scientific">Eumeta variegata</name>
    <name type="common">Bagworm moth</name>
    <name type="synonym">Eumeta japonica</name>
    <dbReference type="NCBI Taxonomy" id="151549"/>
    <lineage>
        <taxon>Eukaryota</taxon>
        <taxon>Metazoa</taxon>
        <taxon>Ecdysozoa</taxon>
        <taxon>Arthropoda</taxon>
        <taxon>Hexapoda</taxon>
        <taxon>Insecta</taxon>
        <taxon>Pterygota</taxon>
        <taxon>Neoptera</taxon>
        <taxon>Endopterygota</taxon>
        <taxon>Lepidoptera</taxon>
        <taxon>Glossata</taxon>
        <taxon>Ditrysia</taxon>
        <taxon>Tineoidea</taxon>
        <taxon>Psychidae</taxon>
        <taxon>Oiketicinae</taxon>
        <taxon>Eumeta</taxon>
    </lineage>
</organism>
<proteinExistence type="predicted"/>